<proteinExistence type="predicted"/>
<name>A0A2P5DEM1_TREOI</name>
<keyword evidence="2" id="KW-1185">Reference proteome</keyword>
<organism evidence="1 2">
    <name type="scientific">Trema orientale</name>
    <name type="common">Charcoal tree</name>
    <name type="synonym">Celtis orientalis</name>
    <dbReference type="NCBI Taxonomy" id="63057"/>
    <lineage>
        <taxon>Eukaryota</taxon>
        <taxon>Viridiplantae</taxon>
        <taxon>Streptophyta</taxon>
        <taxon>Embryophyta</taxon>
        <taxon>Tracheophyta</taxon>
        <taxon>Spermatophyta</taxon>
        <taxon>Magnoliopsida</taxon>
        <taxon>eudicotyledons</taxon>
        <taxon>Gunneridae</taxon>
        <taxon>Pentapetalae</taxon>
        <taxon>rosids</taxon>
        <taxon>fabids</taxon>
        <taxon>Rosales</taxon>
        <taxon>Cannabaceae</taxon>
        <taxon>Trema</taxon>
    </lineage>
</organism>
<dbReference type="EMBL" id="JXTC01000275">
    <property type="protein sequence ID" value="PON71751.1"/>
    <property type="molecule type" value="Genomic_DNA"/>
</dbReference>
<dbReference type="AlphaFoldDB" id="A0A2P5DEM1"/>
<evidence type="ECO:0000313" key="2">
    <source>
        <dbReference type="Proteomes" id="UP000237000"/>
    </source>
</evidence>
<protein>
    <submittedName>
        <fullName evidence="1">Uncharacterized protein</fullName>
    </submittedName>
</protein>
<dbReference type="Proteomes" id="UP000237000">
    <property type="component" value="Unassembled WGS sequence"/>
</dbReference>
<sequence>TRGAATKAGLSMILSQCRQLSKFTLKSLYVIPRKKDKIYIHMEKKIITNMAGGDEYIKWCVKYFWRNLHCSKRIGLGYLFRREIINEKRVTWKRRSLENTTY</sequence>
<comment type="caution">
    <text evidence="1">The sequence shown here is derived from an EMBL/GenBank/DDBJ whole genome shotgun (WGS) entry which is preliminary data.</text>
</comment>
<gene>
    <name evidence="1" type="ORF">TorRG33x02_253430</name>
</gene>
<reference evidence="2" key="1">
    <citation type="submission" date="2016-06" db="EMBL/GenBank/DDBJ databases">
        <title>Parallel loss of symbiosis genes in relatives of nitrogen-fixing non-legume Parasponia.</title>
        <authorList>
            <person name="Van Velzen R."/>
            <person name="Holmer R."/>
            <person name="Bu F."/>
            <person name="Rutten L."/>
            <person name="Van Zeijl A."/>
            <person name="Liu W."/>
            <person name="Santuari L."/>
            <person name="Cao Q."/>
            <person name="Sharma T."/>
            <person name="Shen D."/>
            <person name="Roswanjaya Y."/>
            <person name="Wardhani T."/>
            <person name="Kalhor M.S."/>
            <person name="Jansen J."/>
            <person name="Van den Hoogen J."/>
            <person name="Gungor B."/>
            <person name="Hartog M."/>
            <person name="Hontelez J."/>
            <person name="Verver J."/>
            <person name="Yang W.-C."/>
            <person name="Schijlen E."/>
            <person name="Repin R."/>
            <person name="Schilthuizen M."/>
            <person name="Schranz E."/>
            <person name="Heidstra R."/>
            <person name="Miyata K."/>
            <person name="Fedorova E."/>
            <person name="Kohlen W."/>
            <person name="Bisseling T."/>
            <person name="Smit S."/>
            <person name="Geurts R."/>
        </authorList>
    </citation>
    <scope>NUCLEOTIDE SEQUENCE [LARGE SCALE GENOMIC DNA]</scope>
    <source>
        <strain evidence="2">cv. RG33-2</strain>
    </source>
</reference>
<dbReference type="InParanoid" id="A0A2P5DEM1"/>
<feature type="non-terminal residue" evidence="1">
    <location>
        <position position="1"/>
    </location>
</feature>
<dbReference type="OrthoDB" id="10422499at2759"/>
<evidence type="ECO:0000313" key="1">
    <source>
        <dbReference type="EMBL" id="PON71751.1"/>
    </source>
</evidence>
<accession>A0A2P5DEM1</accession>